<dbReference type="InterPro" id="IPR005232">
    <property type="entry name" value="LarE"/>
</dbReference>
<dbReference type="HOGENOM" id="CLU_061181_2_0_7"/>
<accession>E1QH02</accession>
<dbReference type="eggNOG" id="COG1606">
    <property type="taxonomic scope" value="Bacteria"/>
</dbReference>
<dbReference type="KEGG" id="dbr:Deba_1477"/>
<evidence type="ECO:0000313" key="4">
    <source>
        <dbReference type="Proteomes" id="UP000009047"/>
    </source>
</evidence>
<dbReference type="InterPro" id="IPR014729">
    <property type="entry name" value="Rossmann-like_a/b/a_fold"/>
</dbReference>
<gene>
    <name evidence="3" type="ordered locus">Deba_1477</name>
</gene>
<evidence type="ECO:0000313" key="3">
    <source>
        <dbReference type="EMBL" id="ADK84845.1"/>
    </source>
</evidence>
<sequence length="292" mass="30545">MNHGFDPGGLAPPLAAAWARLTARLAAFPSLLVAFSGGVDSALLLAAAARALPAERLAAGLCVGAFTPWWEAQRARDLAQSLGARLVELDADELSQPSIAVNDSQRCYYCKKLRLMLLTRQARQMGLAELAEGSQLDDAGDFRPGVKAVRELGVHSPLAEAGLDKAMVRALSRALGLPTADVPAAACLASRLPWGRPLDAAVLARIQAAEAGVRAVLGEALIRVRDHFPLARLELDPALLATAASEPARGRIVAAVEASGYASVCLDLKGYRQGGAQSSRGDASIDVVTKET</sequence>
<dbReference type="OrthoDB" id="9776919at2"/>
<evidence type="ECO:0000256" key="2">
    <source>
        <dbReference type="SAM" id="MobiDB-lite"/>
    </source>
</evidence>
<dbReference type="PANTHER" id="PTHR43169">
    <property type="entry name" value="EXSB FAMILY PROTEIN"/>
    <property type="match status" value="1"/>
</dbReference>
<dbReference type="SUPFAM" id="SSF52402">
    <property type="entry name" value="Adenine nucleotide alpha hydrolases-like"/>
    <property type="match status" value="1"/>
</dbReference>
<name>E1QH02_DESB2</name>
<dbReference type="InterPro" id="IPR052188">
    <property type="entry name" value="Ni-pincer_cofactor_biosynth"/>
</dbReference>
<dbReference type="PANTHER" id="PTHR43169:SF2">
    <property type="entry name" value="NAD_GMP SYNTHASE DOMAIN-CONTAINING PROTEIN"/>
    <property type="match status" value="1"/>
</dbReference>
<dbReference type="AlphaFoldDB" id="E1QH02"/>
<dbReference type="RefSeq" id="WP_013258298.1">
    <property type="nucleotide sequence ID" value="NC_014365.1"/>
</dbReference>
<dbReference type="Proteomes" id="UP000009047">
    <property type="component" value="Chromosome"/>
</dbReference>
<dbReference type="EMBL" id="CP002085">
    <property type="protein sequence ID" value="ADK84845.1"/>
    <property type="molecule type" value="Genomic_DNA"/>
</dbReference>
<feature type="active site" description="Nucleophile and sulfur donor" evidence="1">
    <location>
        <position position="187"/>
    </location>
</feature>
<proteinExistence type="predicted"/>
<protein>
    <submittedName>
        <fullName evidence="3">Uncharacterized protein</fullName>
    </submittedName>
</protein>
<keyword evidence="4" id="KW-1185">Reference proteome</keyword>
<evidence type="ECO:0000256" key="1">
    <source>
        <dbReference type="PIRSR" id="PIRSR006661-1"/>
    </source>
</evidence>
<dbReference type="STRING" id="644282.Deba_1477"/>
<reference evidence="3 4" key="1">
    <citation type="journal article" date="2010" name="Stand. Genomic Sci.">
        <title>Complete genome sequence of Desulfarculus baarsii type strain (2st14).</title>
        <authorList>
            <person name="Sun H."/>
            <person name="Spring S."/>
            <person name="Lapidus A."/>
            <person name="Davenport K."/>
            <person name="Del Rio T.G."/>
            <person name="Tice H."/>
            <person name="Nolan M."/>
            <person name="Copeland A."/>
            <person name="Cheng J.F."/>
            <person name="Lucas S."/>
            <person name="Tapia R."/>
            <person name="Goodwin L."/>
            <person name="Pitluck S."/>
            <person name="Ivanova N."/>
            <person name="Pagani I."/>
            <person name="Mavromatis K."/>
            <person name="Ovchinnikova G."/>
            <person name="Pati A."/>
            <person name="Chen A."/>
            <person name="Palaniappan K."/>
            <person name="Hauser L."/>
            <person name="Chang Y.J."/>
            <person name="Jeffries C.D."/>
            <person name="Detter J.C."/>
            <person name="Han C."/>
            <person name="Rohde M."/>
            <person name="Brambilla E."/>
            <person name="Goker M."/>
            <person name="Woyke T."/>
            <person name="Bristow J."/>
            <person name="Eisen J.A."/>
            <person name="Markowitz V."/>
            <person name="Hugenholtz P."/>
            <person name="Kyrpides N.C."/>
            <person name="Klenk H.P."/>
            <person name="Land M."/>
        </authorList>
    </citation>
    <scope>NUCLEOTIDE SEQUENCE [LARGE SCALE GENOMIC DNA]</scope>
    <source>
        <strain evidence="4">ATCC 33931 / DSM 2075 / LMG 7858 / VKM B-1802 / 2st14</strain>
    </source>
</reference>
<organism evidence="3 4">
    <name type="scientific">Desulfarculus baarsii (strain ATCC 33931 / DSM 2075 / LMG 7858 / VKM B-1802 / 2st14)</name>
    <dbReference type="NCBI Taxonomy" id="644282"/>
    <lineage>
        <taxon>Bacteria</taxon>
        <taxon>Pseudomonadati</taxon>
        <taxon>Thermodesulfobacteriota</taxon>
        <taxon>Desulfarculia</taxon>
        <taxon>Desulfarculales</taxon>
        <taxon>Desulfarculaceae</taxon>
        <taxon>Desulfarculus</taxon>
    </lineage>
</organism>
<dbReference type="GO" id="GO:0016783">
    <property type="term" value="F:sulfurtransferase activity"/>
    <property type="evidence" value="ECO:0007669"/>
    <property type="project" value="InterPro"/>
</dbReference>
<feature type="region of interest" description="Disordered" evidence="2">
    <location>
        <begin position="273"/>
        <end position="292"/>
    </location>
</feature>
<dbReference type="PIRSF" id="PIRSF006661">
    <property type="entry name" value="PP-lp_UCP006661"/>
    <property type="match status" value="1"/>
</dbReference>
<dbReference type="Gene3D" id="3.40.50.620">
    <property type="entry name" value="HUPs"/>
    <property type="match status" value="1"/>
</dbReference>